<evidence type="ECO:0000256" key="5">
    <source>
        <dbReference type="ARBA" id="ARBA00023002"/>
    </source>
</evidence>
<protein>
    <submittedName>
        <fullName evidence="9">FAD-binding oxidoreductase</fullName>
    </submittedName>
</protein>
<keyword evidence="4" id="KW-0274">FAD</keyword>
<dbReference type="InterPro" id="IPR050416">
    <property type="entry name" value="FAD-linked_Oxidoreductase"/>
</dbReference>
<sequence>MSEFSRRNVLRGGLAVTAAGAAVPALGAGPAAAGTPWPPPPGPAKVGRGDPRHASLAERGYNRRFVGAPEHVWVVGTTAHVVRAVQEAVDGGRRVTVRSGGHGFEGFVADPAVEVVIDTSAMTGVYHDPARRAFAVEPGALLGDVYRRLYLGWGVTVPAGWCPTVGAGGHVAGGGFGPLSRLMGLAVDHLEAVEVVVVGRDGRARAVVASRDGANRDLWWAHTGGGAGTFGIVTRYWFRTPGARGDDPAGLLPAPPPTVLSFSVEWDWAKLDATSFARLVRNHGAWAERNGGPDSPYTRLYSELQLNRRPLGSVGMIGQVAAGADAERLLDGHLEAVNEGVPVRPVRRLRRQPWLAAALAGSPGDPGPVYRLKVKSGYLRRRLTDAQIGVLHHHLTRTDYDHPGGSLSLYTFGGKVNTVAPDATAAPHRDTVLKLFYINGWEDPKDDAKHIGWLRELYRDLYADTGGVPAAGDGAFINYPDVDLADPALNKGASWQRLYFRDNYARLQQVKARWDPRNVFHHALSVRPAA</sequence>
<evidence type="ECO:0000256" key="1">
    <source>
        <dbReference type="ARBA" id="ARBA00001974"/>
    </source>
</evidence>
<proteinExistence type="inferred from homology"/>
<dbReference type="Pfam" id="PF08031">
    <property type="entry name" value="BBE"/>
    <property type="match status" value="1"/>
</dbReference>
<evidence type="ECO:0000256" key="7">
    <source>
        <dbReference type="SAM" id="SignalP"/>
    </source>
</evidence>
<feature type="domain" description="FAD-binding PCMH-type" evidence="8">
    <location>
        <begin position="65"/>
        <end position="243"/>
    </location>
</feature>
<dbReference type="PROSITE" id="PS51387">
    <property type="entry name" value="FAD_PCMH"/>
    <property type="match status" value="1"/>
</dbReference>
<evidence type="ECO:0000256" key="6">
    <source>
        <dbReference type="SAM" id="MobiDB-lite"/>
    </source>
</evidence>
<dbReference type="InterPro" id="IPR036318">
    <property type="entry name" value="FAD-bd_PCMH-like_sf"/>
</dbReference>
<dbReference type="InterPro" id="IPR012951">
    <property type="entry name" value="BBE"/>
</dbReference>
<dbReference type="SUPFAM" id="SSF56176">
    <property type="entry name" value="FAD-binding/transporter-associated domain-like"/>
    <property type="match status" value="1"/>
</dbReference>
<evidence type="ECO:0000313" key="9">
    <source>
        <dbReference type="EMBL" id="MFC6886441.1"/>
    </source>
</evidence>
<comment type="similarity">
    <text evidence="2">Belongs to the oxygen-dependent FAD-linked oxidoreductase family.</text>
</comment>
<dbReference type="PROSITE" id="PS51318">
    <property type="entry name" value="TAT"/>
    <property type="match status" value="1"/>
</dbReference>
<feature type="chain" id="PRO_5047540657" evidence="7">
    <location>
        <begin position="34"/>
        <end position="530"/>
    </location>
</feature>
<dbReference type="Gene3D" id="3.40.462.20">
    <property type="match status" value="1"/>
</dbReference>
<keyword evidence="10" id="KW-1185">Reference proteome</keyword>
<dbReference type="PANTHER" id="PTHR42973">
    <property type="entry name" value="BINDING OXIDOREDUCTASE, PUTATIVE (AFU_ORTHOLOGUE AFUA_1G17690)-RELATED"/>
    <property type="match status" value="1"/>
</dbReference>
<organism evidence="9 10">
    <name type="scientific">Actinomadura yumaensis</name>
    <dbReference type="NCBI Taxonomy" id="111807"/>
    <lineage>
        <taxon>Bacteria</taxon>
        <taxon>Bacillati</taxon>
        <taxon>Actinomycetota</taxon>
        <taxon>Actinomycetes</taxon>
        <taxon>Streptosporangiales</taxon>
        <taxon>Thermomonosporaceae</taxon>
        <taxon>Actinomadura</taxon>
    </lineage>
</organism>
<dbReference type="InterPro" id="IPR006094">
    <property type="entry name" value="Oxid_FAD_bind_N"/>
</dbReference>
<dbReference type="InterPro" id="IPR016169">
    <property type="entry name" value="FAD-bd_PCMH_sub2"/>
</dbReference>
<comment type="cofactor">
    <cofactor evidence="1">
        <name>FAD</name>
        <dbReference type="ChEBI" id="CHEBI:57692"/>
    </cofactor>
</comment>
<keyword evidence="7" id="KW-0732">Signal</keyword>
<feature type="region of interest" description="Disordered" evidence="6">
    <location>
        <begin position="30"/>
        <end position="52"/>
    </location>
</feature>
<name>A0ABW2CXE6_9ACTN</name>
<comment type="caution">
    <text evidence="9">The sequence shown here is derived from an EMBL/GenBank/DDBJ whole genome shotgun (WGS) entry which is preliminary data.</text>
</comment>
<evidence type="ECO:0000256" key="4">
    <source>
        <dbReference type="ARBA" id="ARBA00022827"/>
    </source>
</evidence>
<feature type="signal peptide" evidence="7">
    <location>
        <begin position="1"/>
        <end position="33"/>
    </location>
</feature>
<dbReference type="InterPro" id="IPR006311">
    <property type="entry name" value="TAT_signal"/>
</dbReference>
<dbReference type="EMBL" id="JBHSXS010000053">
    <property type="protein sequence ID" value="MFC6886441.1"/>
    <property type="molecule type" value="Genomic_DNA"/>
</dbReference>
<dbReference type="Pfam" id="PF01565">
    <property type="entry name" value="FAD_binding_4"/>
    <property type="match status" value="1"/>
</dbReference>
<dbReference type="PANTHER" id="PTHR42973:SF39">
    <property type="entry name" value="FAD-BINDING PCMH-TYPE DOMAIN-CONTAINING PROTEIN"/>
    <property type="match status" value="1"/>
</dbReference>
<reference evidence="10" key="1">
    <citation type="journal article" date="2019" name="Int. J. Syst. Evol. Microbiol.">
        <title>The Global Catalogue of Microorganisms (GCM) 10K type strain sequencing project: providing services to taxonomists for standard genome sequencing and annotation.</title>
        <authorList>
            <consortium name="The Broad Institute Genomics Platform"/>
            <consortium name="The Broad Institute Genome Sequencing Center for Infectious Disease"/>
            <person name="Wu L."/>
            <person name="Ma J."/>
        </authorList>
    </citation>
    <scope>NUCLEOTIDE SEQUENCE [LARGE SCALE GENOMIC DNA]</scope>
    <source>
        <strain evidence="10">JCM 3369</strain>
    </source>
</reference>
<dbReference type="Proteomes" id="UP001596380">
    <property type="component" value="Unassembled WGS sequence"/>
</dbReference>
<dbReference type="RefSeq" id="WP_160825189.1">
    <property type="nucleotide sequence ID" value="NZ_JBHSXS010000053.1"/>
</dbReference>
<gene>
    <name evidence="9" type="ORF">ACFQKB_42240</name>
</gene>
<evidence type="ECO:0000259" key="8">
    <source>
        <dbReference type="PROSITE" id="PS51387"/>
    </source>
</evidence>
<keyword evidence="5" id="KW-0560">Oxidoreductase</keyword>
<evidence type="ECO:0000256" key="2">
    <source>
        <dbReference type="ARBA" id="ARBA00005466"/>
    </source>
</evidence>
<dbReference type="Gene3D" id="3.30.465.10">
    <property type="match status" value="1"/>
</dbReference>
<dbReference type="InterPro" id="IPR016166">
    <property type="entry name" value="FAD-bd_PCMH"/>
</dbReference>
<keyword evidence="3" id="KW-0285">Flavoprotein</keyword>
<accession>A0ABW2CXE6</accession>
<evidence type="ECO:0000256" key="3">
    <source>
        <dbReference type="ARBA" id="ARBA00022630"/>
    </source>
</evidence>
<evidence type="ECO:0000313" key="10">
    <source>
        <dbReference type="Proteomes" id="UP001596380"/>
    </source>
</evidence>